<gene>
    <name evidence="9" type="ORF">CC86DRAFT_395950</name>
</gene>
<dbReference type="OrthoDB" id="19102at2759"/>
<feature type="compositionally biased region" description="Low complexity" evidence="8">
    <location>
        <begin position="269"/>
        <end position="287"/>
    </location>
</feature>
<evidence type="ECO:0000313" key="10">
    <source>
        <dbReference type="Proteomes" id="UP000799424"/>
    </source>
</evidence>
<dbReference type="SUPFAM" id="SSF144091">
    <property type="entry name" value="Rhomboid-like"/>
    <property type="match status" value="1"/>
</dbReference>
<keyword evidence="5 7" id="KW-1133">Transmembrane helix</keyword>
<dbReference type="AlphaFoldDB" id="A0A6A6ZTM1"/>
<reference evidence="9" key="1">
    <citation type="journal article" date="2020" name="Stud. Mycol.">
        <title>101 Dothideomycetes genomes: a test case for predicting lifestyles and emergence of pathogens.</title>
        <authorList>
            <person name="Haridas S."/>
            <person name="Albert R."/>
            <person name="Binder M."/>
            <person name="Bloem J."/>
            <person name="Labutti K."/>
            <person name="Salamov A."/>
            <person name="Andreopoulos B."/>
            <person name="Baker S."/>
            <person name="Barry K."/>
            <person name="Bills G."/>
            <person name="Bluhm B."/>
            <person name="Cannon C."/>
            <person name="Castanera R."/>
            <person name="Culley D."/>
            <person name="Daum C."/>
            <person name="Ezra D."/>
            <person name="Gonzalez J."/>
            <person name="Henrissat B."/>
            <person name="Kuo A."/>
            <person name="Liang C."/>
            <person name="Lipzen A."/>
            <person name="Lutzoni F."/>
            <person name="Magnuson J."/>
            <person name="Mondo S."/>
            <person name="Nolan M."/>
            <person name="Ohm R."/>
            <person name="Pangilinan J."/>
            <person name="Park H.-J."/>
            <person name="Ramirez L."/>
            <person name="Alfaro M."/>
            <person name="Sun H."/>
            <person name="Tritt A."/>
            <person name="Yoshinaga Y."/>
            <person name="Zwiers L.-H."/>
            <person name="Turgeon B."/>
            <person name="Goodwin S."/>
            <person name="Spatafora J."/>
            <person name="Crous P."/>
            <person name="Grigoriev I."/>
        </authorList>
    </citation>
    <scope>NUCLEOTIDE SEQUENCE</scope>
    <source>
        <strain evidence="9">CBS 113818</strain>
    </source>
</reference>
<feature type="region of interest" description="Disordered" evidence="8">
    <location>
        <begin position="261"/>
        <end position="303"/>
    </location>
</feature>
<comment type="function">
    <text evidence="7">May be involved in the degradation of misfolded endoplasmic reticulum (ER) luminal proteins.</text>
</comment>
<dbReference type="Pfam" id="PF04511">
    <property type="entry name" value="DER1"/>
    <property type="match status" value="2"/>
</dbReference>
<feature type="transmembrane region" description="Helical" evidence="7">
    <location>
        <begin position="14"/>
        <end position="38"/>
    </location>
</feature>
<dbReference type="EMBL" id="MU006231">
    <property type="protein sequence ID" value="KAF2823959.1"/>
    <property type="molecule type" value="Genomic_DNA"/>
</dbReference>
<dbReference type="InterPro" id="IPR035952">
    <property type="entry name" value="Rhomboid-like_sf"/>
</dbReference>
<evidence type="ECO:0000256" key="4">
    <source>
        <dbReference type="ARBA" id="ARBA00022824"/>
    </source>
</evidence>
<dbReference type="InterPro" id="IPR007599">
    <property type="entry name" value="DER1"/>
</dbReference>
<evidence type="ECO:0000256" key="8">
    <source>
        <dbReference type="SAM" id="MobiDB-lite"/>
    </source>
</evidence>
<dbReference type="PANTHER" id="PTHR11009">
    <property type="entry name" value="DER1-LIKE PROTEIN, DERLIN"/>
    <property type="match status" value="1"/>
</dbReference>
<evidence type="ECO:0000256" key="1">
    <source>
        <dbReference type="ARBA" id="ARBA00004477"/>
    </source>
</evidence>
<feature type="transmembrane region" description="Helical" evidence="7">
    <location>
        <begin position="184"/>
        <end position="205"/>
    </location>
</feature>
<organism evidence="9 10">
    <name type="scientific">Ophiobolus disseminans</name>
    <dbReference type="NCBI Taxonomy" id="1469910"/>
    <lineage>
        <taxon>Eukaryota</taxon>
        <taxon>Fungi</taxon>
        <taxon>Dikarya</taxon>
        <taxon>Ascomycota</taxon>
        <taxon>Pezizomycotina</taxon>
        <taxon>Dothideomycetes</taxon>
        <taxon>Pleosporomycetidae</taxon>
        <taxon>Pleosporales</taxon>
        <taxon>Pleosporineae</taxon>
        <taxon>Phaeosphaeriaceae</taxon>
        <taxon>Ophiobolus</taxon>
    </lineage>
</organism>
<evidence type="ECO:0000256" key="3">
    <source>
        <dbReference type="ARBA" id="ARBA00022692"/>
    </source>
</evidence>
<comment type="similarity">
    <text evidence="2 7">Belongs to the derlin family.</text>
</comment>
<keyword evidence="6 7" id="KW-0472">Membrane</keyword>
<sequence length="303" mass="33120">MDVFWTLPPVTRTITVLSCAVSALGYGGIISLSTYVFYKPFVFTTKTFPQLWRLLTGFLITKPKFAILLDPYFLYQYGSSLERESLRFTQPGDFFTYTAFVSTVIVITSKYLPAQPKILAVAVPGIEGEYPCTSRSPVIRIIQTGAVWCCERGVGLGSYTFLPALTLAYAYTFAQDQPTRMASFFILTFEAKYLPFALLFMTLIVESPDSALAQLTGLIAAHMYDFLTRIWPTFGGGKNFITTPQIVKQWFAPAPGTAQDRGYGTAVQGGNRSAGAGADASSGRSTGVSNLWGQAGPGRRLGE</sequence>
<dbReference type="Proteomes" id="UP000799424">
    <property type="component" value="Unassembled WGS sequence"/>
</dbReference>
<name>A0A6A6ZTM1_9PLEO</name>
<keyword evidence="10" id="KW-1185">Reference proteome</keyword>
<comment type="caution">
    <text evidence="7">Lacks conserved residue(s) required for the propagation of feature annotation.</text>
</comment>
<proteinExistence type="inferred from homology"/>
<protein>
    <recommendedName>
        <fullName evidence="7">Derlin</fullName>
    </recommendedName>
</protein>
<evidence type="ECO:0000256" key="7">
    <source>
        <dbReference type="RuleBase" id="RU363059"/>
    </source>
</evidence>
<dbReference type="GO" id="GO:0005789">
    <property type="term" value="C:endoplasmic reticulum membrane"/>
    <property type="evidence" value="ECO:0007669"/>
    <property type="project" value="UniProtKB-SubCell"/>
</dbReference>
<keyword evidence="4 7" id="KW-0256">Endoplasmic reticulum</keyword>
<evidence type="ECO:0000313" key="9">
    <source>
        <dbReference type="EMBL" id="KAF2823959.1"/>
    </source>
</evidence>
<comment type="subcellular location">
    <subcellularLocation>
        <location evidence="1 7">Endoplasmic reticulum membrane</location>
        <topology evidence="1 7">Multi-pass membrane protein</topology>
    </subcellularLocation>
</comment>
<evidence type="ECO:0000256" key="5">
    <source>
        <dbReference type="ARBA" id="ARBA00022989"/>
    </source>
</evidence>
<evidence type="ECO:0000256" key="6">
    <source>
        <dbReference type="ARBA" id="ARBA00023136"/>
    </source>
</evidence>
<evidence type="ECO:0000256" key="2">
    <source>
        <dbReference type="ARBA" id="ARBA00008917"/>
    </source>
</evidence>
<accession>A0A6A6ZTM1</accession>
<dbReference type="GO" id="GO:0006950">
    <property type="term" value="P:response to stress"/>
    <property type="evidence" value="ECO:0007669"/>
    <property type="project" value="UniProtKB-ARBA"/>
</dbReference>
<keyword evidence="3 7" id="KW-0812">Transmembrane</keyword>